<dbReference type="Proteomes" id="UP000035170">
    <property type="component" value="Unassembled WGS sequence"/>
</dbReference>
<dbReference type="RefSeq" id="WP_329959040.1">
    <property type="nucleotide sequence ID" value="NZ_JZWI01000013.1"/>
</dbReference>
<dbReference type="Gene3D" id="3.40.190.10">
    <property type="entry name" value="Periplasmic binding protein-like II"/>
    <property type="match status" value="1"/>
</dbReference>
<comment type="similarity">
    <text evidence="1">Belongs to the UPF0065 (bug) family.</text>
</comment>
<dbReference type="InterPro" id="IPR005064">
    <property type="entry name" value="BUG"/>
</dbReference>
<comment type="caution">
    <text evidence="3">The sequence shown here is derived from an EMBL/GenBank/DDBJ whole genome shotgun (WGS) entry which is preliminary data.</text>
</comment>
<feature type="chain" id="PRO_5005200484" evidence="2">
    <location>
        <begin position="34"/>
        <end position="331"/>
    </location>
</feature>
<dbReference type="AlphaFoldDB" id="A0A0H2M5P6"/>
<dbReference type="PIRSF" id="PIRSF017082">
    <property type="entry name" value="YflP"/>
    <property type="match status" value="1"/>
</dbReference>
<dbReference type="PANTHER" id="PTHR42928">
    <property type="entry name" value="TRICARBOXYLATE-BINDING PROTEIN"/>
    <property type="match status" value="1"/>
</dbReference>
<reference evidence="3 4" key="1">
    <citation type="submission" date="2015-03" db="EMBL/GenBank/DDBJ databases">
        <title>Genome sequence of Variovorax paradoxus TBEA6.</title>
        <authorList>
            <person name="Poehlein A."/>
            <person name="Schuldes J."/>
            <person name="Wuebbeler J.H."/>
            <person name="Hiessl S."/>
            <person name="Steinbuechel A."/>
            <person name="Daniel R."/>
        </authorList>
    </citation>
    <scope>NUCLEOTIDE SEQUENCE [LARGE SCALE GENOMIC DNA]</scope>
    <source>
        <strain evidence="3 4">TBEA6</strain>
    </source>
</reference>
<sequence length="331" mass="34347">MHRPFQRAARMAARHFAPLALGVSALSGIPALAQEWPTKPITVIVPFPAGGGTDLVVRSVQVALQKQLGQQLVIDNRAGAGGTIGSGMVARANPDGYTVGIATTSTHAVSTGVYKKLSYDPVKDFAYGGIIGTSPYVLVANRQLKATDMKSFIAALRARPEGASFASVGAGTVSHLLGEKFKDVAKAPLVHVPYRGAAPAYTDLIGGQVQFMFDNPVGLAPYIHSHKLAAIATTAPDALLAGVPTFAQAGVAGFDQTLWYGFAFPKDTPPKVVEKFNRALTAVLSDRAIAADLASKGVNATPGTSAIMQATVARDAPFWRGIAQAAGATAD</sequence>
<dbReference type="EMBL" id="JZWI01000013">
    <property type="protein sequence ID" value="KLN56102.1"/>
    <property type="molecule type" value="Genomic_DNA"/>
</dbReference>
<evidence type="ECO:0000256" key="2">
    <source>
        <dbReference type="SAM" id="SignalP"/>
    </source>
</evidence>
<dbReference type="InterPro" id="IPR042100">
    <property type="entry name" value="Bug_dom1"/>
</dbReference>
<dbReference type="PATRIC" id="fig|34073.19.peg.2864"/>
<protein>
    <submittedName>
        <fullName evidence="3">Tripartite tricarboxylate transporter family receptor</fullName>
    </submittedName>
</protein>
<keyword evidence="4" id="KW-1185">Reference proteome</keyword>
<proteinExistence type="inferred from homology"/>
<evidence type="ECO:0000313" key="3">
    <source>
        <dbReference type="EMBL" id="KLN56102.1"/>
    </source>
</evidence>
<evidence type="ECO:0000256" key="1">
    <source>
        <dbReference type="ARBA" id="ARBA00006987"/>
    </source>
</evidence>
<name>A0A0H2M5P6_VARPD</name>
<feature type="signal peptide" evidence="2">
    <location>
        <begin position="1"/>
        <end position="33"/>
    </location>
</feature>
<dbReference type="Gene3D" id="3.40.190.150">
    <property type="entry name" value="Bordetella uptake gene, domain 1"/>
    <property type="match status" value="1"/>
</dbReference>
<evidence type="ECO:0000313" key="4">
    <source>
        <dbReference type="Proteomes" id="UP000035170"/>
    </source>
</evidence>
<dbReference type="PANTHER" id="PTHR42928:SF5">
    <property type="entry name" value="BLR1237 PROTEIN"/>
    <property type="match status" value="1"/>
</dbReference>
<accession>A0A0H2M5P6</accession>
<organism evidence="3 4">
    <name type="scientific">Variovorax paradoxus</name>
    <dbReference type="NCBI Taxonomy" id="34073"/>
    <lineage>
        <taxon>Bacteria</taxon>
        <taxon>Pseudomonadati</taxon>
        <taxon>Pseudomonadota</taxon>
        <taxon>Betaproteobacteria</taxon>
        <taxon>Burkholderiales</taxon>
        <taxon>Comamonadaceae</taxon>
        <taxon>Variovorax</taxon>
    </lineage>
</organism>
<dbReference type="CDD" id="cd07012">
    <property type="entry name" value="PBP2_Bug_TTT"/>
    <property type="match status" value="1"/>
</dbReference>
<gene>
    <name evidence="3" type="ORF">VPARA_27850</name>
</gene>
<keyword evidence="3" id="KW-0675">Receptor</keyword>
<dbReference type="SUPFAM" id="SSF53850">
    <property type="entry name" value="Periplasmic binding protein-like II"/>
    <property type="match status" value="1"/>
</dbReference>
<keyword evidence="2" id="KW-0732">Signal</keyword>
<dbReference type="Pfam" id="PF03401">
    <property type="entry name" value="TctC"/>
    <property type="match status" value="1"/>
</dbReference>